<evidence type="ECO:0000256" key="7">
    <source>
        <dbReference type="ARBA" id="ARBA00023136"/>
    </source>
</evidence>
<accession>A0A5B9QBZ2</accession>
<evidence type="ECO:0000256" key="4">
    <source>
        <dbReference type="ARBA" id="ARBA00022475"/>
    </source>
</evidence>
<evidence type="ECO:0000256" key="3">
    <source>
        <dbReference type="ARBA" id="ARBA00022448"/>
    </source>
</evidence>
<dbReference type="Proteomes" id="UP000323917">
    <property type="component" value="Chromosome"/>
</dbReference>
<feature type="transmembrane region" description="Helical" evidence="8">
    <location>
        <begin position="230"/>
        <end position="253"/>
    </location>
</feature>
<organism evidence="9 10">
    <name type="scientific">Bythopirellula goksoeyrii</name>
    <dbReference type="NCBI Taxonomy" id="1400387"/>
    <lineage>
        <taxon>Bacteria</taxon>
        <taxon>Pseudomonadati</taxon>
        <taxon>Planctomycetota</taxon>
        <taxon>Planctomycetia</taxon>
        <taxon>Pirellulales</taxon>
        <taxon>Lacipirellulaceae</taxon>
        <taxon>Bythopirellula</taxon>
    </lineage>
</organism>
<dbReference type="KEGG" id="bgok:Pr1d_26050"/>
<keyword evidence="7 8" id="KW-0472">Membrane</keyword>
<feature type="transmembrane region" description="Helical" evidence="8">
    <location>
        <begin position="33"/>
        <end position="54"/>
    </location>
</feature>
<keyword evidence="5 8" id="KW-0812">Transmembrane</keyword>
<feature type="transmembrane region" description="Helical" evidence="8">
    <location>
        <begin position="75"/>
        <end position="96"/>
    </location>
</feature>
<gene>
    <name evidence="9" type="ORF">Pr1d_26050</name>
</gene>
<evidence type="ECO:0000313" key="9">
    <source>
        <dbReference type="EMBL" id="QEG35309.1"/>
    </source>
</evidence>
<evidence type="ECO:0000256" key="1">
    <source>
        <dbReference type="ARBA" id="ARBA00004651"/>
    </source>
</evidence>
<sequence length="255" mass="27939">MFYSLHDILLIALVMTFGSVVQGAVGFASGLLGVPLLVICGFSLPEAAIINLISTSIQNLTGAWKLRDYLDIRDLIYPTLIRLLAIPLGTASVSWLAERITASQSKQVVGGILLAVVSLLWCFRVKRREKLNLFWQTLAFFSSGFLLGFASIGGAPIVIYVNSLTWGVNRSRAFLFFCSAVGQPLAMWFFWQQFGEQFWTPVCSTLVVLPAILAGLWVGLPLGARLSQPVFRNITLGLITLTALAAIISPYFYNA</sequence>
<keyword evidence="6 8" id="KW-1133">Transmembrane helix</keyword>
<evidence type="ECO:0000256" key="2">
    <source>
        <dbReference type="ARBA" id="ARBA00009142"/>
    </source>
</evidence>
<dbReference type="RefSeq" id="WP_148073835.1">
    <property type="nucleotide sequence ID" value="NZ_CP042913.1"/>
</dbReference>
<dbReference type="PANTHER" id="PTHR30269">
    <property type="entry name" value="TRANSMEMBRANE PROTEIN YFCA"/>
    <property type="match status" value="1"/>
</dbReference>
<dbReference type="OrthoDB" id="8478406at2"/>
<dbReference type="EMBL" id="CP042913">
    <property type="protein sequence ID" value="QEG35309.1"/>
    <property type="molecule type" value="Genomic_DNA"/>
</dbReference>
<comment type="similarity">
    <text evidence="2 8">Belongs to the 4-toluene sulfonate uptake permease (TSUP) (TC 2.A.102) family.</text>
</comment>
<dbReference type="InterPro" id="IPR052017">
    <property type="entry name" value="TSUP"/>
</dbReference>
<evidence type="ECO:0000256" key="5">
    <source>
        <dbReference type="ARBA" id="ARBA00022692"/>
    </source>
</evidence>
<dbReference type="AlphaFoldDB" id="A0A5B9QBZ2"/>
<proteinExistence type="inferred from homology"/>
<dbReference type="GO" id="GO:0005886">
    <property type="term" value="C:plasma membrane"/>
    <property type="evidence" value="ECO:0007669"/>
    <property type="project" value="UniProtKB-SubCell"/>
</dbReference>
<dbReference type="InterPro" id="IPR002781">
    <property type="entry name" value="TM_pro_TauE-like"/>
</dbReference>
<feature type="transmembrane region" description="Helical" evidence="8">
    <location>
        <begin position="198"/>
        <end position="218"/>
    </location>
</feature>
<feature type="transmembrane region" description="Helical" evidence="8">
    <location>
        <begin position="137"/>
        <end position="161"/>
    </location>
</feature>
<reference evidence="9 10" key="1">
    <citation type="submission" date="2019-08" db="EMBL/GenBank/DDBJ databases">
        <title>Deep-cultivation of Planctomycetes and their phenomic and genomic characterization uncovers novel biology.</title>
        <authorList>
            <person name="Wiegand S."/>
            <person name="Jogler M."/>
            <person name="Boedeker C."/>
            <person name="Pinto D."/>
            <person name="Vollmers J."/>
            <person name="Rivas-Marin E."/>
            <person name="Kohn T."/>
            <person name="Peeters S.H."/>
            <person name="Heuer A."/>
            <person name="Rast P."/>
            <person name="Oberbeckmann S."/>
            <person name="Bunk B."/>
            <person name="Jeske O."/>
            <person name="Meyerdierks A."/>
            <person name="Storesund J.E."/>
            <person name="Kallscheuer N."/>
            <person name="Luecker S."/>
            <person name="Lage O.M."/>
            <person name="Pohl T."/>
            <person name="Merkel B.J."/>
            <person name="Hornburger P."/>
            <person name="Mueller R.-W."/>
            <person name="Bruemmer F."/>
            <person name="Labrenz M."/>
            <person name="Spormann A.M."/>
            <person name="Op den Camp H."/>
            <person name="Overmann J."/>
            <person name="Amann R."/>
            <person name="Jetten M.S.M."/>
            <person name="Mascher T."/>
            <person name="Medema M.H."/>
            <person name="Devos D.P."/>
            <person name="Kaster A.-K."/>
            <person name="Ovreas L."/>
            <person name="Rohde M."/>
            <person name="Galperin M.Y."/>
            <person name="Jogler C."/>
        </authorList>
    </citation>
    <scope>NUCLEOTIDE SEQUENCE [LARGE SCALE GENOMIC DNA]</scope>
    <source>
        <strain evidence="9 10">Pr1d</strain>
    </source>
</reference>
<evidence type="ECO:0000313" key="10">
    <source>
        <dbReference type="Proteomes" id="UP000323917"/>
    </source>
</evidence>
<dbReference type="PANTHER" id="PTHR30269:SF37">
    <property type="entry name" value="MEMBRANE TRANSPORTER PROTEIN"/>
    <property type="match status" value="1"/>
</dbReference>
<keyword evidence="10" id="KW-1185">Reference proteome</keyword>
<comment type="subcellular location">
    <subcellularLocation>
        <location evidence="1 8">Cell membrane</location>
        <topology evidence="1 8">Multi-pass membrane protein</topology>
    </subcellularLocation>
</comment>
<keyword evidence="3" id="KW-0813">Transport</keyword>
<feature type="transmembrane region" description="Helical" evidence="8">
    <location>
        <begin position="108"/>
        <end position="125"/>
    </location>
</feature>
<feature type="transmembrane region" description="Helical" evidence="8">
    <location>
        <begin position="173"/>
        <end position="191"/>
    </location>
</feature>
<evidence type="ECO:0000256" key="6">
    <source>
        <dbReference type="ARBA" id="ARBA00022989"/>
    </source>
</evidence>
<evidence type="ECO:0000256" key="8">
    <source>
        <dbReference type="RuleBase" id="RU363041"/>
    </source>
</evidence>
<name>A0A5B9QBZ2_9BACT</name>
<keyword evidence="4 8" id="KW-1003">Cell membrane</keyword>
<protein>
    <recommendedName>
        <fullName evidence="8">Probable membrane transporter protein</fullName>
    </recommendedName>
</protein>
<dbReference type="Pfam" id="PF01925">
    <property type="entry name" value="TauE"/>
    <property type="match status" value="1"/>
</dbReference>